<evidence type="ECO:0000256" key="1">
    <source>
        <dbReference type="ARBA" id="ARBA00004948"/>
    </source>
</evidence>
<dbReference type="GO" id="GO:0005737">
    <property type="term" value="C:cytoplasm"/>
    <property type="evidence" value="ECO:0007669"/>
    <property type="project" value="TreeGrafter"/>
</dbReference>
<keyword evidence="2" id="KW-0784">Thiamine biosynthesis</keyword>
<dbReference type="InterPro" id="IPR013785">
    <property type="entry name" value="Aldolase_TIM"/>
</dbReference>
<evidence type="ECO:0000259" key="3">
    <source>
        <dbReference type="Pfam" id="PF02581"/>
    </source>
</evidence>
<proteinExistence type="predicted"/>
<evidence type="ECO:0000313" key="5">
    <source>
        <dbReference type="Proteomes" id="UP000256562"/>
    </source>
</evidence>
<dbReference type="OrthoDB" id="9815348at2"/>
<dbReference type="InterPro" id="IPR036206">
    <property type="entry name" value="ThiamineP_synth_sf"/>
</dbReference>
<dbReference type="PANTHER" id="PTHR20857:SF23">
    <property type="entry name" value="THIAMINE BIOSYNTHETIC BIFUNCTIONAL ENZYME"/>
    <property type="match status" value="1"/>
</dbReference>
<evidence type="ECO:0000256" key="2">
    <source>
        <dbReference type="ARBA" id="ARBA00022977"/>
    </source>
</evidence>
<sequence>MIIAVTPFQTLRQIHQYRLKEVEPFIDGVILRTPMEQDDLLSWVRGLMQQGFPKEKIIIHSNLLLALRLGVRRIHFREMDPAAFETKKRHPDFSVSMSVHRVESIQQAMQHHIDFGMFGHLFHSDSKPNQQPRTLIEVEQALKVGLPLVAIGGINCQTVQRLSEGFRGIACIGSIFNENFENVQKLSKLWNGRGG</sequence>
<gene>
    <name evidence="4" type="ORF">DOS83_03790</name>
</gene>
<dbReference type="CDD" id="cd00564">
    <property type="entry name" value="TMP_TenI"/>
    <property type="match status" value="1"/>
</dbReference>
<dbReference type="InterPro" id="IPR022998">
    <property type="entry name" value="ThiamineP_synth_TenI"/>
</dbReference>
<name>A0A3E0IR60_9STAP</name>
<reference evidence="4 5" key="1">
    <citation type="journal article" date="2018" name="Vet. Microbiol.">
        <title>Characterisation of Staphylococcus felis isolated from cats using whole genome sequencing.</title>
        <authorList>
            <person name="Worthing K."/>
            <person name="Pang S."/>
            <person name="Trott D.J."/>
            <person name="Abraham S."/>
            <person name="Coombs G.W."/>
            <person name="Jordan D."/>
            <person name="McIntyre L."/>
            <person name="Davies M.R."/>
            <person name="Norris J."/>
        </authorList>
    </citation>
    <scope>NUCLEOTIDE SEQUENCE [LARGE SCALE GENOMIC DNA]</scope>
    <source>
        <strain evidence="4 5">F9</strain>
    </source>
</reference>
<dbReference type="AlphaFoldDB" id="A0A3E0IR60"/>
<organism evidence="4 5">
    <name type="scientific">Staphylococcus felis</name>
    <dbReference type="NCBI Taxonomy" id="46127"/>
    <lineage>
        <taxon>Bacteria</taxon>
        <taxon>Bacillati</taxon>
        <taxon>Bacillota</taxon>
        <taxon>Bacilli</taxon>
        <taxon>Bacillales</taxon>
        <taxon>Staphylococcaceae</taxon>
        <taxon>Staphylococcus</taxon>
    </lineage>
</organism>
<comment type="caution">
    <text evidence="4">The sequence shown here is derived from an EMBL/GenBank/DDBJ whole genome shotgun (WGS) entry which is preliminary data.</text>
</comment>
<dbReference type="Proteomes" id="UP000256562">
    <property type="component" value="Unassembled WGS sequence"/>
</dbReference>
<dbReference type="GO" id="GO:0004789">
    <property type="term" value="F:thiamine-phosphate diphosphorylase activity"/>
    <property type="evidence" value="ECO:0007669"/>
    <property type="project" value="TreeGrafter"/>
</dbReference>
<dbReference type="Gene3D" id="3.20.20.70">
    <property type="entry name" value="Aldolase class I"/>
    <property type="match status" value="1"/>
</dbReference>
<comment type="pathway">
    <text evidence="1">Cofactor biosynthesis; thiamine diphosphate biosynthesis.</text>
</comment>
<dbReference type="PANTHER" id="PTHR20857">
    <property type="entry name" value="THIAMINE-PHOSPHATE PYROPHOSPHORYLASE"/>
    <property type="match status" value="1"/>
</dbReference>
<dbReference type="RefSeq" id="WP_116093994.1">
    <property type="nucleotide sequence ID" value="NZ_QKXQ01000164.1"/>
</dbReference>
<dbReference type="EMBL" id="QKXQ01000164">
    <property type="protein sequence ID" value="REH98226.1"/>
    <property type="molecule type" value="Genomic_DNA"/>
</dbReference>
<feature type="domain" description="Thiamine phosphate synthase/TenI" evidence="3">
    <location>
        <begin position="54"/>
        <end position="175"/>
    </location>
</feature>
<evidence type="ECO:0000313" key="4">
    <source>
        <dbReference type="EMBL" id="REH98226.1"/>
    </source>
</evidence>
<protein>
    <submittedName>
        <fullName evidence="4">Thiamine phosphate synthase</fullName>
    </submittedName>
</protein>
<accession>A0A3E0IR60</accession>
<dbReference type="Pfam" id="PF02581">
    <property type="entry name" value="TMP-TENI"/>
    <property type="match status" value="1"/>
</dbReference>
<dbReference type="SUPFAM" id="SSF51391">
    <property type="entry name" value="Thiamin phosphate synthase"/>
    <property type="match status" value="1"/>
</dbReference>
<dbReference type="GO" id="GO:0009228">
    <property type="term" value="P:thiamine biosynthetic process"/>
    <property type="evidence" value="ECO:0007669"/>
    <property type="project" value="UniProtKB-KW"/>
</dbReference>